<feature type="transmembrane region" description="Helical" evidence="7">
    <location>
        <begin position="298"/>
        <end position="320"/>
    </location>
</feature>
<feature type="transmembrane region" description="Helical" evidence="7">
    <location>
        <begin position="224"/>
        <end position="250"/>
    </location>
</feature>
<feature type="region of interest" description="Disordered" evidence="6">
    <location>
        <begin position="381"/>
        <end position="421"/>
    </location>
</feature>
<evidence type="ECO:0000256" key="3">
    <source>
        <dbReference type="ARBA" id="ARBA00022692"/>
    </source>
</evidence>
<dbReference type="GO" id="GO:0016020">
    <property type="term" value="C:membrane"/>
    <property type="evidence" value="ECO:0007669"/>
    <property type="project" value="UniProtKB-SubCell"/>
</dbReference>
<feature type="transmembrane region" description="Helical" evidence="7">
    <location>
        <begin position="660"/>
        <end position="688"/>
    </location>
</feature>
<evidence type="ECO:0000313" key="9">
    <source>
        <dbReference type="Proteomes" id="UP000735302"/>
    </source>
</evidence>
<protein>
    <submittedName>
        <fullName evidence="8">Uncharacterized protein</fullName>
    </submittedName>
</protein>
<name>A0AAV4AME3_9GAST</name>
<feature type="transmembrane region" description="Helical" evidence="7">
    <location>
        <begin position="604"/>
        <end position="623"/>
    </location>
</feature>
<feature type="region of interest" description="Disordered" evidence="6">
    <location>
        <begin position="446"/>
        <end position="495"/>
    </location>
</feature>
<dbReference type="GO" id="GO:0008506">
    <property type="term" value="F:sucrose:proton symporter activity"/>
    <property type="evidence" value="ECO:0007669"/>
    <property type="project" value="TreeGrafter"/>
</dbReference>
<evidence type="ECO:0000256" key="4">
    <source>
        <dbReference type="ARBA" id="ARBA00022989"/>
    </source>
</evidence>
<evidence type="ECO:0000256" key="6">
    <source>
        <dbReference type="SAM" id="MobiDB-lite"/>
    </source>
</evidence>
<organism evidence="8 9">
    <name type="scientific">Plakobranchus ocellatus</name>
    <dbReference type="NCBI Taxonomy" id="259542"/>
    <lineage>
        <taxon>Eukaryota</taxon>
        <taxon>Metazoa</taxon>
        <taxon>Spiralia</taxon>
        <taxon>Lophotrochozoa</taxon>
        <taxon>Mollusca</taxon>
        <taxon>Gastropoda</taxon>
        <taxon>Heterobranchia</taxon>
        <taxon>Euthyneura</taxon>
        <taxon>Panpulmonata</taxon>
        <taxon>Sacoglossa</taxon>
        <taxon>Placobranchoidea</taxon>
        <taxon>Plakobranchidae</taxon>
        <taxon>Plakobranchus</taxon>
    </lineage>
</organism>
<dbReference type="EMBL" id="BLXT01003887">
    <property type="protein sequence ID" value="GFO07539.1"/>
    <property type="molecule type" value="Genomic_DNA"/>
</dbReference>
<evidence type="ECO:0000256" key="1">
    <source>
        <dbReference type="ARBA" id="ARBA00004141"/>
    </source>
</evidence>
<keyword evidence="3 7" id="KW-0812">Transmembrane</keyword>
<feature type="transmembrane region" description="Helical" evidence="7">
    <location>
        <begin position="129"/>
        <end position="152"/>
    </location>
</feature>
<gene>
    <name evidence="8" type="ORF">PoB_003404400</name>
</gene>
<keyword evidence="4 7" id="KW-1133">Transmembrane helix</keyword>
<evidence type="ECO:0000256" key="7">
    <source>
        <dbReference type="SAM" id="Phobius"/>
    </source>
</evidence>
<reference evidence="8 9" key="1">
    <citation type="journal article" date="2021" name="Elife">
        <title>Chloroplast acquisition without the gene transfer in kleptoplastic sea slugs, Plakobranchus ocellatus.</title>
        <authorList>
            <person name="Maeda T."/>
            <person name="Takahashi S."/>
            <person name="Yoshida T."/>
            <person name="Shimamura S."/>
            <person name="Takaki Y."/>
            <person name="Nagai Y."/>
            <person name="Toyoda A."/>
            <person name="Suzuki Y."/>
            <person name="Arimoto A."/>
            <person name="Ishii H."/>
            <person name="Satoh N."/>
            <person name="Nishiyama T."/>
            <person name="Hasebe M."/>
            <person name="Maruyama T."/>
            <person name="Minagawa J."/>
            <person name="Obokata J."/>
            <person name="Shigenobu S."/>
        </authorList>
    </citation>
    <scope>NUCLEOTIDE SEQUENCE [LARGE SCALE GENOMIC DNA]</scope>
</reference>
<feature type="transmembrane region" description="Helical" evidence="7">
    <location>
        <begin position="635"/>
        <end position="654"/>
    </location>
</feature>
<feature type="transmembrane region" description="Helical" evidence="7">
    <location>
        <begin position="554"/>
        <end position="576"/>
    </location>
</feature>
<feature type="transmembrane region" description="Helical" evidence="7">
    <location>
        <begin position="760"/>
        <end position="781"/>
    </location>
</feature>
<feature type="compositionally biased region" description="Low complexity" evidence="6">
    <location>
        <begin position="27"/>
        <end position="44"/>
    </location>
</feature>
<keyword evidence="9" id="KW-1185">Reference proteome</keyword>
<dbReference type="AlphaFoldDB" id="A0AAV4AME3"/>
<feature type="transmembrane region" description="Helical" evidence="7">
    <location>
        <begin position="262"/>
        <end position="286"/>
    </location>
</feature>
<feature type="compositionally biased region" description="Polar residues" evidence="6">
    <location>
        <begin position="446"/>
        <end position="458"/>
    </location>
</feature>
<dbReference type="PANTHER" id="PTHR19432">
    <property type="entry name" value="SUGAR TRANSPORTER"/>
    <property type="match status" value="1"/>
</dbReference>
<keyword evidence="2" id="KW-0813">Transport</keyword>
<feature type="region of interest" description="Disordered" evidence="6">
    <location>
        <begin position="25"/>
        <end position="51"/>
    </location>
</feature>
<evidence type="ECO:0000256" key="2">
    <source>
        <dbReference type="ARBA" id="ARBA00022448"/>
    </source>
</evidence>
<dbReference type="PANTHER" id="PTHR19432:SF35">
    <property type="entry name" value="SOLUTE CARRIER FAMILY 45 MEMBER 3 ISOFORM X1"/>
    <property type="match status" value="1"/>
</dbReference>
<comment type="caution">
    <text evidence="8">The sequence shown here is derived from an EMBL/GenBank/DDBJ whole genome shotgun (WGS) entry which is preliminary data.</text>
</comment>
<evidence type="ECO:0000256" key="5">
    <source>
        <dbReference type="ARBA" id="ARBA00023136"/>
    </source>
</evidence>
<proteinExistence type="predicted"/>
<evidence type="ECO:0000313" key="8">
    <source>
        <dbReference type="EMBL" id="GFO07539.1"/>
    </source>
</evidence>
<feature type="transmembrane region" description="Helical" evidence="7">
    <location>
        <begin position="729"/>
        <end position="748"/>
    </location>
</feature>
<comment type="subcellular location">
    <subcellularLocation>
        <location evidence="1">Membrane</location>
        <topology evidence="1">Multi-pass membrane protein</topology>
    </subcellularLocation>
</comment>
<dbReference type="Proteomes" id="UP000735302">
    <property type="component" value="Unassembled WGS sequence"/>
</dbReference>
<keyword evidence="5 7" id="KW-0472">Membrane</keyword>
<feature type="compositionally biased region" description="Polar residues" evidence="6">
    <location>
        <begin position="479"/>
        <end position="495"/>
    </location>
</feature>
<sequence length="782" mass="84868">MVSISDSLNASIIIQHQLRQQIKDKQGALQQDQGGDSQQSNSRQIQNPGEDEEKGVGICLQLMLVAALFGIEMCISFEQIYEILIGGAVAHVVEELATESEGRGGSSMIFLPIVGSWVDGGKSPRMRKLFSLSGGMAVFLSGLVLLIIASLLKVQQLEDIIEEIHNETAILMPWLNIREANDIESAGNSNITPRYLPDGNKISPPLDDPHFQESGLDVTSLPGIVFLSIAGFACIDYGFDACVSLSRALILENVPKFQHMSVLLLATIVQSSAGTLCAVIGCFDLPGTLGLAFRMDGTAATIIFFCCIIIFATFIGFFLMNIGSYRLGKRIQAAFGHGDSSLHLNKGNSFSNTSQVHSVTASFNANVTQSEETEVERIKSSFGVKGQRDAKRKPPAGQLQQVQEGRPYIPDILHTEEGDTSTRPLLLEDSLKVNYSALNTAVLPVSQDNRQQQVSSVNDGDEPYTPATSASSDTERAMDSSTAAPSRVPSNTAFDSTGVSTVLDAVRQSYSLSMSQRGALGEFHARKLTLLRQAKSRLNSQGRAEKQRQSTKKMVILCVSSFFAIGSAVAACVYSSNALNRGILHGDPTALPGTEGRMNYERGLQMSAIGNLILYASFMVVSLGNTKIIDVIGEMGQYVLFHVIMMVAQVTVLSEMGQYVLFHVFMMVALVTVLSTQLMEVYFIYMVFTGCYRTCMLTLPFVLAHKFAQEALDAADVDAEQKVSQTGKLMALIGFLIPTHNMILSMFLGPLMDVTGSPWIPLFYSLGTASLSLGVFSLLFFI</sequence>
<accession>A0AAV4AME3</accession>